<evidence type="ECO:0000256" key="2">
    <source>
        <dbReference type="ARBA" id="ARBA00023125"/>
    </source>
</evidence>
<comment type="caution">
    <text evidence="7">The sequence shown here is derived from an EMBL/GenBank/DDBJ whole genome shotgun (WGS) entry which is preliminary data.</text>
</comment>
<reference evidence="7 8" key="1">
    <citation type="submission" date="2015-01" db="EMBL/GenBank/DDBJ databases">
        <title>Genome sequence of Anoxybacillus ayderensis strain AB04.</title>
        <authorList>
            <person name="Belduz A.O."/>
            <person name="Canakci S."/>
            <person name="Chan K.-G."/>
            <person name="Kahar U.M."/>
            <person name="Yaakob A.S."/>
            <person name="Chan C.S."/>
            <person name="Goh K.M."/>
        </authorList>
    </citation>
    <scope>NUCLEOTIDE SEQUENCE [LARGE SCALE GENOMIC DNA]</scope>
    <source>
        <strain evidence="7 8">AB04</strain>
    </source>
</reference>
<dbReference type="Pfam" id="PF01497">
    <property type="entry name" value="Peripla_BP_2"/>
    <property type="match status" value="1"/>
</dbReference>
<dbReference type="GO" id="GO:0003700">
    <property type="term" value="F:DNA-binding transcription factor activity"/>
    <property type="evidence" value="ECO:0007669"/>
    <property type="project" value="InterPro"/>
</dbReference>
<dbReference type="EMBL" id="JXTG01000005">
    <property type="protein sequence ID" value="KIP21460.1"/>
    <property type="molecule type" value="Genomic_DNA"/>
</dbReference>
<dbReference type="AlphaFoldDB" id="A0A0D0G7V2"/>
<dbReference type="GO" id="GO:0043565">
    <property type="term" value="F:sequence-specific DNA binding"/>
    <property type="evidence" value="ECO:0007669"/>
    <property type="project" value="InterPro"/>
</dbReference>
<feature type="domain" description="HTH araC/xylS-type" evidence="5">
    <location>
        <begin position="182"/>
        <end position="281"/>
    </location>
</feature>
<dbReference type="InterPro" id="IPR018060">
    <property type="entry name" value="HTH_AraC"/>
</dbReference>
<dbReference type="InterPro" id="IPR002491">
    <property type="entry name" value="ABC_transptr_periplasmic_BD"/>
</dbReference>
<dbReference type="Gene3D" id="1.10.10.60">
    <property type="entry name" value="Homeodomain-like"/>
    <property type="match status" value="2"/>
</dbReference>
<keyword evidence="1" id="KW-0805">Transcription regulation</keyword>
<dbReference type="PROSITE" id="PS50983">
    <property type="entry name" value="FE_B12_PBP"/>
    <property type="match status" value="1"/>
</dbReference>
<name>A0A0D0G7V2_9BACL</name>
<keyword evidence="3" id="KW-0804">Transcription</keyword>
<keyword evidence="8" id="KW-1185">Reference proteome</keyword>
<protein>
    <submittedName>
        <fullName evidence="7">Bacillibactin transport regulator</fullName>
    </submittedName>
</protein>
<dbReference type="InterPro" id="IPR018062">
    <property type="entry name" value="HTH_AraC-typ_CS"/>
</dbReference>
<dbReference type="PANTHER" id="PTHR43280:SF2">
    <property type="entry name" value="HTH-TYPE TRANSCRIPTIONAL REGULATOR EXSA"/>
    <property type="match status" value="1"/>
</dbReference>
<dbReference type="Gene3D" id="3.40.50.1980">
    <property type="entry name" value="Nitrogenase molybdenum iron protein domain"/>
    <property type="match status" value="2"/>
</dbReference>
<accession>A0A0D0G7V2</accession>
<keyword evidence="4" id="KW-1133">Transmembrane helix</keyword>
<dbReference type="Proteomes" id="UP000032047">
    <property type="component" value="Unassembled WGS sequence"/>
</dbReference>
<evidence type="ECO:0000256" key="1">
    <source>
        <dbReference type="ARBA" id="ARBA00023015"/>
    </source>
</evidence>
<dbReference type="InterPro" id="IPR009057">
    <property type="entry name" value="Homeodomain-like_sf"/>
</dbReference>
<evidence type="ECO:0000256" key="4">
    <source>
        <dbReference type="SAM" id="Phobius"/>
    </source>
</evidence>
<dbReference type="SUPFAM" id="SSF53807">
    <property type="entry name" value="Helical backbone' metal receptor"/>
    <property type="match status" value="1"/>
</dbReference>
<evidence type="ECO:0000259" key="6">
    <source>
        <dbReference type="PROSITE" id="PS50983"/>
    </source>
</evidence>
<dbReference type="PANTHER" id="PTHR43280">
    <property type="entry name" value="ARAC-FAMILY TRANSCRIPTIONAL REGULATOR"/>
    <property type="match status" value="1"/>
</dbReference>
<dbReference type="PROSITE" id="PS01124">
    <property type="entry name" value="HTH_ARAC_FAMILY_2"/>
    <property type="match status" value="1"/>
</dbReference>
<evidence type="ECO:0000313" key="8">
    <source>
        <dbReference type="Proteomes" id="UP000032047"/>
    </source>
</evidence>
<dbReference type="Pfam" id="PF12833">
    <property type="entry name" value="HTH_18"/>
    <property type="match status" value="1"/>
</dbReference>
<dbReference type="PROSITE" id="PS00041">
    <property type="entry name" value="HTH_ARAC_FAMILY_1"/>
    <property type="match status" value="1"/>
</dbReference>
<keyword evidence="4" id="KW-0472">Membrane</keyword>
<sequence length="545" mass="63816">MPPQKLLLKMIIIYINSLLVYYHFLFFVNHFQERKVLLVTYVLFHDCIKVSYTEIKEGEKKEFQEGSHLLYVSSGQGQLTQGEKQMLLVEGMSVIVESPCLLTSSSESMDVYILDCHQQSKWLVPFRDVVFARQSPIKMVPIWKELLRIQKSSVLSEQCRFQSLIWKMLSMITDYMKMDGIEQASQYIRQHLHETICVSDLANRIGMTSSSFARVFRQKTGVSPKEFIHQERMKLAKKLMIQEKGIALKEIALRIGVQDEFYFSRLFKKREGVAPTIFMKRAQKRIAIISQLLLQDHLLSLGIQPVAAPAYPTEFSHGLPSYLCRGLEGTLLLNAEKYFNREEVLRTQPDMIIKTPLRQDAEQSALWTQQTHVHHIPFQSTWDAYLQKIAYIVEEEQKIESIIEDIQQLESRAKEILRPLSSVGKWSVIWVRANEVRLYGKTGHAFSDLFFQKLGFEPDDCLPDKSYRVIQVEDLAYMNPDRILILWSHEKDVQKLVNNKEWKKIDAIKNRNVYYPNSIEWDPWGPLGRKHMINHMVNFFKKYIK</sequence>
<evidence type="ECO:0000259" key="5">
    <source>
        <dbReference type="PROSITE" id="PS01124"/>
    </source>
</evidence>
<organism evidence="7 8">
    <name type="scientific">Anoxybacillus ayderensis</name>
    <dbReference type="NCBI Taxonomy" id="265546"/>
    <lineage>
        <taxon>Bacteria</taxon>
        <taxon>Bacillati</taxon>
        <taxon>Bacillota</taxon>
        <taxon>Bacilli</taxon>
        <taxon>Bacillales</taxon>
        <taxon>Anoxybacillaceae</taxon>
        <taxon>Anoxybacillus</taxon>
    </lineage>
</organism>
<gene>
    <name evidence="7" type="ORF">JV16_01463</name>
</gene>
<dbReference type="PATRIC" id="fig|265546.4.peg.1463"/>
<dbReference type="SMART" id="SM00342">
    <property type="entry name" value="HTH_ARAC"/>
    <property type="match status" value="1"/>
</dbReference>
<keyword evidence="2" id="KW-0238">DNA-binding</keyword>
<feature type="domain" description="Fe/B12 periplasmic-binding" evidence="6">
    <location>
        <begin position="286"/>
        <end position="544"/>
    </location>
</feature>
<keyword evidence="4" id="KW-0812">Transmembrane</keyword>
<evidence type="ECO:0000313" key="7">
    <source>
        <dbReference type="EMBL" id="KIP21460.1"/>
    </source>
</evidence>
<proteinExistence type="predicted"/>
<feature type="transmembrane region" description="Helical" evidence="4">
    <location>
        <begin position="6"/>
        <end position="28"/>
    </location>
</feature>
<evidence type="ECO:0000256" key="3">
    <source>
        <dbReference type="ARBA" id="ARBA00023163"/>
    </source>
</evidence>
<dbReference type="SUPFAM" id="SSF46689">
    <property type="entry name" value="Homeodomain-like"/>
    <property type="match status" value="2"/>
</dbReference>